<accession>A0ABZ0TNF9</accession>
<gene>
    <name evidence="2" type="ORF">SNE25_04050</name>
</gene>
<evidence type="ECO:0000313" key="2">
    <source>
        <dbReference type="EMBL" id="WPU94691.1"/>
    </source>
</evidence>
<keyword evidence="3" id="KW-1185">Reference proteome</keyword>
<evidence type="ECO:0000259" key="1">
    <source>
        <dbReference type="Pfam" id="PF10686"/>
    </source>
</evidence>
<protein>
    <submittedName>
        <fullName evidence="2">DUF2493 domain-containing protein</fullName>
    </submittedName>
</protein>
<feature type="domain" description="YspA cpYpsA-related SLOG" evidence="1">
    <location>
        <begin position="7"/>
        <end position="73"/>
    </location>
</feature>
<proteinExistence type="predicted"/>
<name>A0ABZ0TNF9_9SPHI</name>
<dbReference type="EMBL" id="CP139558">
    <property type="protein sequence ID" value="WPU94691.1"/>
    <property type="molecule type" value="Genomic_DNA"/>
</dbReference>
<dbReference type="Pfam" id="PF10686">
    <property type="entry name" value="YAcAr"/>
    <property type="match status" value="1"/>
</dbReference>
<organism evidence="2 3">
    <name type="scientific">Mucilaginibacter sabulilitoris</name>
    <dbReference type="NCBI Taxonomy" id="1173583"/>
    <lineage>
        <taxon>Bacteria</taxon>
        <taxon>Pseudomonadati</taxon>
        <taxon>Bacteroidota</taxon>
        <taxon>Sphingobacteriia</taxon>
        <taxon>Sphingobacteriales</taxon>
        <taxon>Sphingobacteriaceae</taxon>
        <taxon>Mucilaginibacter</taxon>
    </lineage>
</organism>
<sequence length="122" mass="13369">MESKVFKLIIAGSREFTDYALLQKKVDVMIAEKRHSAQIEIVSGKARGADTLGEKYAAANNFTVKEFPADWSNGKSGGYERNKAMAAYADACICFWDGKSAGTKHMIDLATASGIPLRVVRY</sequence>
<dbReference type="InterPro" id="IPR019627">
    <property type="entry name" value="YAcAr"/>
</dbReference>
<dbReference type="Proteomes" id="UP001324380">
    <property type="component" value="Chromosome"/>
</dbReference>
<dbReference type="RefSeq" id="WP_321563807.1">
    <property type="nucleotide sequence ID" value="NZ_CP139558.1"/>
</dbReference>
<dbReference type="Gene3D" id="3.40.50.450">
    <property type="match status" value="1"/>
</dbReference>
<evidence type="ECO:0000313" key="3">
    <source>
        <dbReference type="Proteomes" id="UP001324380"/>
    </source>
</evidence>
<reference evidence="2 3" key="1">
    <citation type="submission" date="2023-11" db="EMBL/GenBank/DDBJ databases">
        <title>Analysis of the Genomes of Mucilaginibacter gossypii cycad 4 and M. sabulilitoris SNA2: microbes with the potential for plant growth promotion.</title>
        <authorList>
            <person name="Hirsch A.M."/>
            <person name="Humm E."/>
            <person name="Rubbi M."/>
            <person name="Del Vecchio G."/>
            <person name="Ha S.M."/>
            <person name="Pellegrini M."/>
            <person name="Gunsalus R.P."/>
        </authorList>
    </citation>
    <scope>NUCLEOTIDE SEQUENCE [LARGE SCALE GENOMIC DNA]</scope>
    <source>
        <strain evidence="2 3">SNA2</strain>
    </source>
</reference>